<name>C1E786_MICCC</name>
<evidence type="ECO:0000313" key="1">
    <source>
        <dbReference type="EMBL" id="ACO63564.1"/>
    </source>
</evidence>
<protein>
    <submittedName>
        <fullName evidence="1">Uncharacterized protein</fullName>
    </submittedName>
</protein>
<dbReference type="OMA" id="WCASCAE"/>
<sequence>MSTFARVPASTPPLARVLRHSRVRAPVGSSRGALVVRAGPFRNPFDRDDKSKPDKAEAGVTGFQALADRVRKGRDKAAKDGFQSVLADVRDGISDRNYGNGGSWPEAAEARRTKRCPLCGASTAEALRAAEEKGIVANPSADPVEKALLGQHPLGWCASCAESNRLLDTTSGF</sequence>
<dbReference type="KEGG" id="mis:MICPUN_58921"/>
<dbReference type="EMBL" id="CP001326">
    <property type="protein sequence ID" value="ACO63564.1"/>
    <property type="molecule type" value="Genomic_DNA"/>
</dbReference>
<keyword evidence="2" id="KW-1185">Reference proteome</keyword>
<organism evidence="1 2">
    <name type="scientific">Micromonas commoda (strain RCC299 / NOUM17 / CCMP2709)</name>
    <name type="common">Picoplanktonic green alga</name>
    <dbReference type="NCBI Taxonomy" id="296587"/>
    <lineage>
        <taxon>Eukaryota</taxon>
        <taxon>Viridiplantae</taxon>
        <taxon>Chlorophyta</taxon>
        <taxon>Mamiellophyceae</taxon>
        <taxon>Mamiellales</taxon>
        <taxon>Mamiellaceae</taxon>
        <taxon>Micromonas</taxon>
    </lineage>
</organism>
<dbReference type="OrthoDB" id="10475479at2759"/>
<dbReference type="InParanoid" id="C1E786"/>
<dbReference type="GeneID" id="8243964"/>
<evidence type="ECO:0000313" key="2">
    <source>
        <dbReference type="Proteomes" id="UP000002009"/>
    </source>
</evidence>
<dbReference type="RefSeq" id="XP_002502306.1">
    <property type="nucleotide sequence ID" value="XM_002502260.1"/>
</dbReference>
<accession>C1E786</accession>
<dbReference type="Proteomes" id="UP000002009">
    <property type="component" value="Chromosome 5"/>
</dbReference>
<gene>
    <name evidence="1" type="ORF">MICPUN_58921</name>
</gene>
<dbReference type="AlphaFoldDB" id="C1E786"/>
<proteinExistence type="predicted"/>
<reference evidence="1 2" key="1">
    <citation type="journal article" date="2009" name="Science">
        <title>Green evolution and dynamic adaptations revealed by genomes of the marine picoeukaryotes Micromonas.</title>
        <authorList>
            <person name="Worden A.Z."/>
            <person name="Lee J.H."/>
            <person name="Mock T."/>
            <person name="Rouze P."/>
            <person name="Simmons M.P."/>
            <person name="Aerts A.L."/>
            <person name="Allen A.E."/>
            <person name="Cuvelier M.L."/>
            <person name="Derelle E."/>
            <person name="Everett M.V."/>
            <person name="Foulon E."/>
            <person name="Grimwood J."/>
            <person name="Gundlach H."/>
            <person name="Henrissat B."/>
            <person name="Napoli C."/>
            <person name="McDonald S.M."/>
            <person name="Parker M.S."/>
            <person name="Rombauts S."/>
            <person name="Salamov A."/>
            <person name="Von Dassow P."/>
            <person name="Badger J.H."/>
            <person name="Coutinho P.M."/>
            <person name="Demir E."/>
            <person name="Dubchak I."/>
            <person name="Gentemann C."/>
            <person name="Eikrem W."/>
            <person name="Gready J.E."/>
            <person name="John U."/>
            <person name="Lanier W."/>
            <person name="Lindquist E.A."/>
            <person name="Lucas S."/>
            <person name="Mayer K.F."/>
            <person name="Moreau H."/>
            <person name="Not F."/>
            <person name="Otillar R."/>
            <person name="Panaud O."/>
            <person name="Pangilinan J."/>
            <person name="Paulsen I."/>
            <person name="Piegu B."/>
            <person name="Poliakov A."/>
            <person name="Robbens S."/>
            <person name="Schmutz J."/>
            <person name="Toulza E."/>
            <person name="Wyss T."/>
            <person name="Zelensky A."/>
            <person name="Zhou K."/>
            <person name="Armbrust E.V."/>
            <person name="Bhattacharya D."/>
            <person name="Goodenough U.W."/>
            <person name="Van de Peer Y."/>
            <person name="Grigoriev I.V."/>
        </authorList>
    </citation>
    <scope>NUCLEOTIDE SEQUENCE [LARGE SCALE GENOMIC DNA]</scope>
    <source>
        <strain evidence="2">RCC299 / NOUM17</strain>
    </source>
</reference>